<evidence type="ECO:0000256" key="10">
    <source>
        <dbReference type="ARBA" id="ARBA00022824"/>
    </source>
</evidence>
<evidence type="ECO:0000256" key="3">
    <source>
        <dbReference type="ARBA" id="ARBA00005189"/>
    </source>
</evidence>
<accession>A0A8J5IR20</accession>
<evidence type="ECO:0000256" key="12">
    <source>
        <dbReference type="ARBA" id="ARBA00023098"/>
    </source>
</evidence>
<evidence type="ECO:0000256" key="15">
    <source>
        <dbReference type="SAM" id="SignalP"/>
    </source>
</evidence>
<keyword evidence="15" id="KW-0732">Signal</keyword>
<comment type="pathway">
    <text evidence="3">Lipid metabolism.</text>
</comment>
<evidence type="ECO:0000256" key="14">
    <source>
        <dbReference type="ARBA" id="ARBA00023315"/>
    </source>
</evidence>
<dbReference type="AlphaFoldDB" id="A0A8J5IR20"/>
<name>A0A8J5IR20_9STRA</name>
<evidence type="ECO:0000313" key="16">
    <source>
        <dbReference type="EMBL" id="KAG6960073.1"/>
    </source>
</evidence>
<gene>
    <name evidence="16" type="ORF">JG688_00009792</name>
</gene>
<feature type="chain" id="PRO_5035302019" description="diacylglycerol O-acyltransferase" evidence="15">
    <location>
        <begin position="19"/>
        <end position="676"/>
    </location>
</feature>
<dbReference type="GO" id="GO:0019432">
    <property type="term" value="P:triglyceride biosynthetic process"/>
    <property type="evidence" value="ECO:0007669"/>
    <property type="project" value="TreeGrafter"/>
</dbReference>
<evidence type="ECO:0000256" key="7">
    <source>
        <dbReference type="ARBA" id="ARBA00022679"/>
    </source>
</evidence>
<dbReference type="EC" id="2.3.1.20" evidence="5"/>
<evidence type="ECO:0000256" key="2">
    <source>
        <dbReference type="ARBA" id="ARBA00004771"/>
    </source>
</evidence>
<keyword evidence="6" id="KW-0444">Lipid biosynthesis</keyword>
<proteinExistence type="inferred from homology"/>
<evidence type="ECO:0000313" key="17">
    <source>
        <dbReference type="Proteomes" id="UP000709295"/>
    </source>
</evidence>
<evidence type="ECO:0000256" key="5">
    <source>
        <dbReference type="ARBA" id="ARBA00013244"/>
    </source>
</evidence>
<dbReference type="PANTHER" id="PTHR12317:SF0">
    <property type="entry name" value="ACYLTRANSFERASE"/>
    <property type="match status" value="1"/>
</dbReference>
<keyword evidence="11" id="KW-1133">Transmembrane helix</keyword>
<feature type="signal peptide" evidence="15">
    <location>
        <begin position="1"/>
        <end position="18"/>
    </location>
</feature>
<dbReference type="Proteomes" id="UP000709295">
    <property type="component" value="Unassembled WGS sequence"/>
</dbReference>
<dbReference type="CDD" id="cd07987">
    <property type="entry name" value="LPLAT_MGAT-like"/>
    <property type="match status" value="1"/>
</dbReference>
<dbReference type="EMBL" id="JAENGY010000580">
    <property type="protein sequence ID" value="KAG6960073.1"/>
    <property type="molecule type" value="Genomic_DNA"/>
</dbReference>
<organism evidence="16 17">
    <name type="scientific">Phytophthora aleatoria</name>
    <dbReference type="NCBI Taxonomy" id="2496075"/>
    <lineage>
        <taxon>Eukaryota</taxon>
        <taxon>Sar</taxon>
        <taxon>Stramenopiles</taxon>
        <taxon>Oomycota</taxon>
        <taxon>Peronosporomycetes</taxon>
        <taxon>Peronosporales</taxon>
        <taxon>Peronosporaceae</taxon>
        <taxon>Phytophthora</taxon>
    </lineage>
</organism>
<keyword evidence="14" id="KW-0012">Acyltransferase</keyword>
<evidence type="ECO:0000256" key="6">
    <source>
        <dbReference type="ARBA" id="ARBA00022516"/>
    </source>
</evidence>
<comment type="subcellular location">
    <subcellularLocation>
        <location evidence="1">Endoplasmic reticulum membrane</location>
        <topology evidence="1">Multi-pass membrane protein</topology>
    </subcellularLocation>
</comment>
<evidence type="ECO:0000256" key="8">
    <source>
        <dbReference type="ARBA" id="ARBA00022692"/>
    </source>
</evidence>
<dbReference type="InterPro" id="IPR007130">
    <property type="entry name" value="DAGAT"/>
</dbReference>
<dbReference type="GO" id="GO:0004144">
    <property type="term" value="F:diacylglycerol O-acyltransferase activity"/>
    <property type="evidence" value="ECO:0007669"/>
    <property type="project" value="UniProtKB-EC"/>
</dbReference>
<keyword evidence="17" id="KW-1185">Reference proteome</keyword>
<evidence type="ECO:0000256" key="4">
    <source>
        <dbReference type="ARBA" id="ARBA00005420"/>
    </source>
</evidence>
<comment type="similarity">
    <text evidence="4">Belongs to the diacylglycerol acyltransferase family.</text>
</comment>
<keyword evidence="8" id="KW-0812">Transmembrane</keyword>
<keyword evidence="12" id="KW-0443">Lipid metabolism</keyword>
<sequence>MDPASRLCIVLLLEMVTAADPASTRATVLLEQAHEIKVDAVSGLFRPRDREWIAKERSSHWSNMLFSSRVYFDSSMKDMFRMDSSSIMALFKAVCPGMTSSAQYTMAIKRQNSSKESGSPPPLPPSGMSLPALPLSLFSLMLEFAVFSYTQDLGPMRRSLPGKYLKDVALVSKSWYQAVDELAARCRRDTMQLTLKFGSRVEVMGIRRQVQLRGRSVRDLRVRMGRSDGTRFVTGVWWWMEDREIPWDVIFSRMQATDEMNDVTCEEKWMISLETWDKFNKTCTNLREFHWVVVPFADPFFRVFGDHVKPKMKKLTLTSNLAWDREEYFTSGGSTGFPTEKPGYGLFANDVVAVFKGCPGLTELEIAIDEEKNEEALASLLDADIFGDKFWEVVVQYCPLLQSVVLVTIATACVAAYLPSYLDGSEYTGERYWPWFATFIGHGMAHISGTLEFEEPIDASKQHIFCSHPHGLLSTHHGLLMSGQTVPPLYETVPLSTRRHLAASVCFRIPFYREYVLWSGCVDARRSVAEKMLRNGKSLVILVGGIAEQMLSQRGDHTIYVKKRKGHIRLALKYGVPIVPGYAFGETDLFTHSSVLLSFRQMIAKKFSVALLLGYGYSKWLFWLPHKGVAINQVFGKPISVEKNDDPSAEDIEKLHDHYERELVRIFDKYKEKHGG</sequence>
<comment type="caution">
    <text evidence="16">The sequence shown here is derived from an EMBL/GenBank/DDBJ whole genome shotgun (WGS) entry which is preliminary data.</text>
</comment>
<dbReference type="Pfam" id="PF03982">
    <property type="entry name" value="DAGAT"/>
    <property type="match status" value="1"/>
</dbReference>
<keyword evidence="7" id="KW-0808">Transferase</keyword>
<evidence type="ECO:0000256" key="9">
    <source>
        <dbReference type="ARBA" id="ARBA00022798"/>
    </source>
</evidence>
<comment type="pathway">
    <text evidence="2">Glycerolipid metabolism; triacylglycerol biosynthesis.</text>
</comment>
<evidence type="ECO:0000256" key="1">
    <source>
        <dbReference type="ARBA" id="ARBA00004477"/>
    </source>
</evidence>
<dbReference type="PANTHER" id="PTHR12317">
    <property type="entry name" value="DIACYLGLYCEROL O-ACYLTRANSFERASE"/>
    <property type="match status" value="1"/>
</dbReference>
<protein>
    <recommendedName>
        <fullName evidence="5">diacylglycerol O-acyltransferase</fullName>
        <ecNumber evidence="5">2.3.1.20</ecNumber>
    </recommendedName>
</protein>
<dbReference type="GO" id="GO:0006071">
    <property type="term" value="P:glycerol metabolic process"/>
    <property type="evidence" value="ECO:0007669"/>
    <property type="project" value="UniProtKB-KW"/>
</dbReference>
<evidence type="ECO:0000256" key="13">
    <source>
        <dbReference type="ARBA" id="ARBA00023136"/>
    </source>
</evidence>
<keyword evidence="9" id="KW-0319">Glycerol metabolism</keyword>
<reference evidence="16" key="1">
    <citation type="submission" date="2021-01" db="EMBL/GenBank/DDBJ databases">
        <title>Phytophthora aleatoria, a newly-described species from Pinus radiata is distinct from Phytophthora cactorum isolates based on comparative genomics.</title>
        <authorList>
            <person name="Mcdougal R."/>
            <person name="Panda P."/>
            <person name="Williams N."/>
            <person name="Studholme D.J."/>
        </authorList>
    </citation>
    <scope>NUCLEOTIDE SEQUENCE</scope>
    <source>
        <strain evidence="16">NZFS 4037</strain>
    </source>
</reference>
<dbReference type="GO" id="GO:0005789">
    <property type="term" value="C:endoplasmic reticulum membrane"/>
    <property type="evidence" value="ECO:0007669"/>
    <property type="project" value="UniProtKB-SubCell"/>
</dbReference>
<evidence type="ECO:0000256" key="11">
    <source>
        <dbReference type="ARBA" id="ARBA00022989"/>
    </source>
</evidence>
<keyword evidence="13" id="KW-0472">Membrane</keyword>
<keyword evidence="10" id="KW-0256">Endoplasmic reticulum</keyword>